<protein>
    <submittedName>
        <fullName evidence="2">Uncharacterized protein</fullName>
    </submittedName>
</protein>
<dbReference type="WBParaSite" id="PS1159_v2.g19909.t1">
    <property type="protein sequence ID" value="PS1159_v2.g19909.t1"/>
    <property type="gene ID" value="PS1159_v2.g19909"/>
</dbReference>
<evidence type="ECO:0000313" key="1">
    <source>
        <dbReference type="Proteomes" id="UP000887580"/>
    </source>
</evidence>
<accession>A0AC35FQP2</accession>
<sequence>MLESDLWVLFKRVINGSKINEFLTGQKSSSITSSTSEGSPTPKSKFNENDEIQEVEILTILGRKKLNKSDISRECDFMLFHSEFQPFSILESQNWQLYSITLNFAYLVEMPFPSTEYTFKYCDSLSEGLFTEAQRVARIDWNTFEAKSDKWRHFNGKIIALTTMLHSGSSTLCSLLQQVANEAPNPDSLIIYSNPDPFTHLAAFCEMYEKIGVKQTRKMLLTTLRYLCKDQKMRQTIIFRLRPSTIRLVPHLHSIAPHVMHIFMARDQLEHSISLFVNSKSEEQSDLLKLALLLKNTCNLLSDIPTICFGEHFAINMVRPKSLIELAVALICSSVINYKRQKKFYISPVIYYENLINETRENLKSLFELCGLSELRVSDLVVQKAKEIGEKELSIIRELSNDEKIVIEQTTQLLEFYSD</sequence>
<proteinExistence type="predicted"/>
<reference evidence="2" key="1">
    <citation type="submission" date="2022-11" db="UniProtKB">
        <authorList>
            <consortium name="WormBaseParasite"/>
        </authorList>
    </citation>
    <scope>IDENTIFICATION</scope>
</reference>
<name>A0AC35FQP2_9BILA</name>
<organism evidence="1 2">
    <name type="scientific">Panagrolaimus sp. PS1159</name>
    <dbReference type="NCBI Taxonomy" id="55785"/>
    <lineage>
        <taxon>Eukaryota</taxon>
        <taxon>Metazoa</taxon>
        <taxon>Ecdysozoa</taxon>
        <taxon>Nematoda</taxon>
        <taxon>Chromadorea</taxon>
        <taxon>Rhabditida</taxon>
        <taxon>Tylenchina</taxon>
        <taxon>Panagrolaimomorpha</taxon>
        <taxon>Panagrolaimoidea</taxon>
        <taxon>Panagrolaimidae</taxon>
        <taxon>Panagrolaimus</taxon>
    </lineage>
</organism>
<dbReference type="Proteomes" id="UP000887580">
    <property type="component" value="Unplaced"/>
</dbReference>
<evidence type="ECO:0000313" key="2">
    <source>
        <dbReference type="WBParaSite" id="PS1159_v2.g19909.t1"/>
    </source>
</evidence>